<dbReference type="InterPro" id="IPR011990">
    <property type="entry name" value="TPR-like_helical_dom_sf"/>
</dbReference>
<sequence>MKPADLSQPGKRPGRRIARPWLQLLTGASLLLGSAFSAFADTGPLTLSVEEMRAAATASLQARNPEQALMLTDALIARDPGDVEALVLKSRALRDMGRFDEATDIAREAYGKAETDQEIFAAAMVRAQALASNGARTRAQLWLRMAGQHAPNEQARAQAVRDFRYVRSRNKWSTSLSFSVAPSSNVNDGSTHDRISFGGLQGVVLSGAARALSGLEFSAGATTGYRFSEGKNHSTEVGLHLYHETYILSDEAKEIAPDAKGSDFAYSSVAVGLRHQFRLDDWNTPMELSVLTGRGWYGGEDYSRYTRTSVAKAFLLGKGNILRVSAGGETFNRVWDDASSHTLHTNAIWLREFDNGAGLRLSLGVRDTRSDLDSLDYLRKIGGFGYTLPKPVGPALATLMLDFEEKTYEEYPFEVDGREDLRATAGVRFLFERMDYYGFVPTVTISHAENRSTSDRYDTVETGVKVGFLSAF</sequence>
<dbReference type="EMBL" id="PVTD01000002">
    <property type="protein sequence ID" value="PRY25339.1"/>
    <property type="molecule type" value="Genomic_DNA"/>
</dbReference>
<name>A0A2T0RVX2_9RHOB</name>
<dbReference type="SUPFAM" id="SSF48452">
    <property type="entry name" value="TPR-like"/>
    <property type="match status" value="1"/>
</dbReference>
<evidence type="ECO:0000259" key="1">
    <source>
        <dbReference type="Pfam" id="PF04575"/>
    </source>
</evidence>
<dbReference type="Gene3D" id="1.25.40.10">
    <property type="entry name" value="Tetratricopeptide repeat domain"/>
    <property type="match status" value="1"/>
</dbReference>
<protein>
    <submittedName>
        <fullName evidence="2">Uncharacterized protein DUF560</fullName>
    </submittedName>
</protein>
<keyword evidence="3" id="KW-1185">Reference proteome</keyword>
<reference evidence="2 3" key="1">
    <citation type="submission" date="2018-03" db="EMBL/GenBank/DDBJ databases">
        <title>Genomic Encyclopedia of Archaeal and Bacterial Type Strains, Phase II (KMG-II): from individual species to whole genera.</title>
        <authorList>
            <person name="Goeker M."/>
        </authorList>
    </citation>
    <scope>NUCLEOTIDE SEQUENCE [LARGE SCALE GENOMIC DNA]</scope>
    <source>
        <strain evidence="2 3">DSM 29328</strain>
    </source>
</reference>
<dbReference type="Proteomes" id="UP000239480">
    <property type="component" value="Unassembled WGS sequence"/>
</dbReference>
<dbReference type="Pfam" id="PF04575">
    <property type="entry name" value="SlipAM"/>
    <property type="match status" value="1"/>
</dbReference>
<proteinExistence type="predicted"/>
<accession>A0A2T0RVX2</accession>
<dbReference type="InterPro" id="IPR007655">
    <property type="entry name" value="Slam_C"/>
</dbReference>
<comment type="caution">
    <text evidence="2">The sequence shown here is derived from an EMBL/GenBank/DDBJ whole genome shotgun (WGS) entry which is preliminary data.</text>
</comment>
<dbReference type="AlphaFoldDB" id="A0A2T0RVX2"/>
<gene>
    <name evidence="2" type="ORF">CLV78_102517</name>
</gene>
<feature type="domain" description="Surface lipoprotein assembly modifier C-terminal" evidence="1">
    <location>
        <begin position="172"/>
        <end position="467"/>
    </location>
</feature>
<evidence type="ECO:0000313" key="2">
    <source>
        <dbReference type="EMBL" id="PRY25339.1"/>
    </source>
</evidence>
<organism evidence="2 3">
    <name type="scientific">Aliiruegeria haliotis</name>
    <dbReference type="NCBI Taxonomy" id="1280846"/>
    <lineage>
        <taxon>Bacteria</taxon>
        <taxon>Pseudomonadati</taxon>
        <taxon>Pseudomonadota</taxon>
        <taxon>Alphaproteobacteria</taxon>
        <taxon>Rhodobacterales</taxon>
        <taxon>Roseobacteraceae</taxon>
        <taxon>Aliiruegeria</taxon>
    </lineage>
</organism>
<evidence type="ECO:0000313" key="3">
    <source>
        <dbReference type="Proteomes" id="UP000239480"/>
    </source>
</evidence>